<name>A0A8J4Q5T3_9ROSI</name>
<keyword evidence="3" id="KW-1185">Reference proteome</keyword>
<dbReference type="OrthoDB" id="10567652at2759"/>
<protein>
    <submittedName>
        <fullName evidence="2">Uncharacterized protein</fullName>
    </submittedName>
</protein>
<proteinExistence type="predicted"/>
<feature type="region of interest" description="Disordered" evidence="1">
    <location>
        <begin position="270"/>
        <end position="321"/>
    </location>
</feature>
<dbReference type="AlphaFoldDB" id="A0A8J4Q5T3"/>
<gene>
    <name evidence="2" type="ORF">CMV_030646</name>
</gene>
<dbReference type="Proteomes" id="UP000737018">
    <property type="component" value="Unassembled WGS sequence"/>
</dbReference>
<sequence>MGHTPEKEGTGVSSGVNFAIPIDTVVRTVPYLIVYGTSYRDSQAQICLEATPNLYFGKPSPQSVFKIWVSHHGDLTSHNQAFKLRFEIARCDDMVHTRCIPIQDMPLSQNPHLCLLSHHLYRQAQVPTSHLQVVPSDTSFDYEFAILQSKLQQILSSHAIEPNKTWGTLEKWVLELELKDGRQVVVPIEIKSQLIESALVSDVDVGQRRELINPGNRLQIIKSNSEWDTVLVVVEDVDSDCPSEVAVDLADSFVCQHSLEPLSVTPLAMSSSMEAPVIRDRSDRVEDDSPQMSQGHSESEATPRKKKSASLRIHDYDLEIK</sequence>
<reference evidence="2" key="1">
    <citation type="submission" date="2020-03" db="EMBL/GenBank/DDBJ databases">
        <title>Castanea mollissima Vanexum genome sequencing.</title>
        <authorList>
            <person name="Staton M."/>
        </authorList>
    </citation>
    <scope>NUCLEOTIDE SEQUENCE</scope>
    <source>
        <tissue evidence="2">Leaf</tissue>
    </source>
</reference>
<feature type="compositionally biased region" description="Basic and acidic residues" evidence="1">
    <location>
        <begin position="312"/>
        <end position="321"/>
    </location>
</feature>
<organism evidence="2 3">
    <name type="scientific">Castanea mollissima</name>
    <name type="common">Chinese chestnut</name>
    <dbReference type="NCBI Taxonomy" id="60419"/>
    <lineage>
        <taxon>Eukaryota</taxon>
        <taxon>Viridiplantae</taxon>
        <taxon>Streptophyta</taxon>
        <taxon>Embryophyta</taxon>
        <taxon>Tracheophyta</taxon>
        <taxon>Spermatophyta</taxon>
        <taxon>Magnoliopsida</taxon>
        <taxon>eudicotyledons</taxon>
        <taxon>Gunneridae</taxon>
        <taxon>Pentapetalae</taxon>
        <taxon>rosids</taxon>
        <taxon>fabids</taxon>
        <taxon>Fagales</taxon>
        <taxon>Fagaceae</taxon>
        <taxon>Castanea</taxon>
    </lineage>
</organism>
<evidence type="ECO:0000256" key="1">
    <source>
        <dbReference type="SAM" id="MobiDB-lite"/>
    </source>
</evidence>
<accession>A0A8J4Q5T3</accession>
<dbReference type="EMBL" id="JRKL02013437">
    <property type="protein sequence ID" value="KAF3942726.1"/>
    <property type="molecule type" value="Genomic_DNA"/>
</dbReference>
<evidence type="ECO:0000313" key="3">
    <source>
        <dbReference type="Proteomes" id="UP000737018"/>
    </source>
</evidence>
<comment type="caution">
    <text evidence="2">The sequence shown here is derived from an EMBL/GenBank/DDBJ whole genome shotgun (WGS) entry which is preliminary data.</text>
</comment>
<evidence type="ECO:0000313" key="2">
    <source>
        <dbReference type="EMBL" id="KAF3942726.1"/>
    </source>
</evidence>